<dbReference type="SUPFAM" id="SSF50998">
    <property type="entry name" value="Quinoprotein alcohol dehydrogenase-like"/>
    <property type="match status" value="1"/>
</dbReference>
<dbReference type="InterPro" id="IPR011047">
    <property type="entry name" value="Quinoprotein_ADH-like_sf"/>
</dbReference>
<dbReference type="InterPro" id="IPR015943">
    <property type="entry name" value="WD40/YVTN_repeat-like_dom_sf"/>
</dbReference>
<reference evidence="1" key="1">
    <citation type="submission" date="2020-10" db="EMBL/GenBank/DDBJ databases">
        <title>Unveiling of a novel bifunctional photoreceptor, Dualchrome1, isolated from a cosmopolitan green alga.</title>
        <authorList>
            <person name="Suzuki S."/>
            <person name="Kawachi M."/>
        </authorList>
    </citation>
    <scope>NUCLEOTIDE SEQUENCE</scope>
    <source>
        <strain evidence="1">NIES 2893</strain>
    </source>
</reference>
<accession>A0A830HU04</accession>
<keyword evidence="2" id="KW-1185">Reference proteome</keyword>
<dbReference type="EMBL" id="BNJQ01000030">
    <property type="protein sequence ID" value="GHP10592.1"/>
    <property type="molecule type" value="Genomic_DNA"/>
</dbReference>
<evidence type="ECO:0000313" key="2">
    <source>
        <dbReference type="Proteomes" id="UP000660262"/>
    </source>
</evidence>
<comment type="caution">
    <text evidence="1">The sequence shown here is derived from an EMBL/GenBank/DDBJ whole genome shotgun (WGS) entry which is preliminary data.</text>
</comment>
<proteinExistence type="predicted"/>
<dbReference type="Gene3D" id="2.130.10.10">
    <property type="entry name" value="YVTN repeat-like/Quinoprotein amine dehydrogenase"/>
    <property type="match status" value="1"/>
</dbReference>
<evidence type="ECO:0000313" key="1">
    <source>
        <dbReference type="EMBL" id="GHP10592.1"/>
    </source>
</evidence>
<organism evidence="1 2">
    <name type="scientific">Pycnococcus provasolii</name>
    <dbReference type="NCBI Taxonomy" id="41880"/>
    <lineage>
        <taxon>Eukaryota</taxon>
        <taxon>Viridiplantae</taxon>
        <taxon>Chlorophyta</taxon>
        <taxon>Pseudoscourfieldiophyceae</taxon>
        <taxon>Pseudoscourfieldiales</taxon>
        <taxon>Pycnococcaceae</taxon>
        <taxon>Pycnococcus</taxon>
    </lineage>
</organism>
<sequence length="609" mass="64609">MDASSAPPPPVVPVASTSSTMAATHVYPSAGVICVPMEVRAITTSSPWTQSTLLIAGRATHVRHSAAPANPTQSAVGGAPTLSDNEWVGAPPVPSRGGGVERYTPCVMAFDTKENFQKDSQPKWTWTWREQGGFFGTAEEHSTHFAVSAIAVTPDGTTCVAAVLSAILTFRVESGVPLFAVDVGAQVIRDAALAHTANAVARPASIVGGAPVTSLACPGGGVVVASCDGAYGGHIVYHLRDLTLHDDDMASDAQQHVSATLSAVPTYLPALSAPDIVEPTTRRQQRRIALPAQNNLGASLLYALPPACRQPHRPRLVASNLHTQAVALVEVSEDANVTDPFVWRVKPTKRGEKLGGACIAATRGGSFNVLVLCGELDRNREGASAIGSVPKLRCLDGEDGTTLWKMSSLEGADAYLTNGGGIRLHMAGAVVSGDGSSLFVSQWDGVVWCISAATGSWITSLHGQPPGSSHSFFRGYTHEQATPPCLCAPYDGELLFTCARDHASRGDTVRAWRVGVPLTWSRQKHGRFPAPFKEAVRTLLRCVSRARRGLAEVDDAQNKDAAHARAVLDAMAREIGLVDVVVEALAEAWYKLERRRQSLVNKDDILVQR</sequence>
<dbReference type="AlphaFoldDB" id="A0A830HU04"/>
<protein>
    <submittedName>
        <fullName evidence="1">Uncharacterized protein</fullName>
    </submittedName>
</protein>
<dbReference type="Proteomes" id="UP000660262">
    <property type="component" value="Unassembled WGS sequence"/>
</dbReference>
<gene>
    <name evidence="1" type="ORF">PPROV_000932300</name>
</gene>
<name>A0A830HU04_9CHLO</name>